<dbReference type="AlphaFoldDB" id="A0A370QFE7"/>
<organism evidence="5 6">
    <name type="scientific">Marinirhabdus gelatinilytica</name>
    <dbReference type="NCBI Taxonomy" id="1703343"/>
    <lineage>
        <taxon>Bacteria</taxon>
        <taxon>Pseudomonadati</taxon>
        <taxon>Bacteroidota</taxon>
        <taxon>Flavobacteriia</taxon>
        <taxon>Flavobacteriales</taxon>
        <taxon>Flavobacteriaceae</taxon>
    </lineage>
</organism>
<dbReference type="RefSeq" id="WP_115123297.1">
    <property type="nucleotide sequence ID" value="NZ_QRAO01000002.1"/>
</dbReference>
<dbReference type="GO" id="GO:0006355">
    <property type="term" value="P:regulation of DNA-templated transcription"/>
    <property type="evidence" value="ECO:0007669"/>
    <property type="project" value="InterPro"/>
</dbReference>
<keyword evidence="2" id="KW-0238">DNA-binding</keyword>
<dbReference type="InterPro" id="IPR036388">
    <property type="entry name" value="WH-like_DNA-bd_sf"/>
</dbReference>
<proteinExistence type="predicted"/>
<evidence type="ECO:0000313" key="6">
    <source>
        <dbReference type="Proteomes" id="UP000255317"/>
    </source>
</evidence>
<keyword evidence="3" id="KW-0804">Transcription</keyword>
<dbReference type="Pfam" id="PF00196">
    <property type="entry name" value="GerE"/>
    <property type="match status" value="1"/>
</dbReference>
<evidence type="ECO:0000259" key="4">
    <source>
        <dbReference type="PROSITE" id="PS50043"/>
    </source>
</evidence>
<dbReference type="Gene3D" id="1.10.10.10">
    <property type="entry name" value="Winged helix-like DNA-binding domain superfamily/Winged helix DNA-binding domain"/>
    <property type="match status" value="1"/>
</dbReference>
<dbReference type="SUPFAM" id="SSF46894">
    <property type="entry name" value="C-terminal effector domain of the bipartite response regulators"/>
    <property type="match status" value="1"/>
</dbReference>
<dbReference type="SMART" id="SM00421">
    <property type="entry name" value="HTH_LUXR"/>
    <property type="match status" value="1"/>
</dbReference>
<dbReference type="PROSITE" id="PS50043">
    <property type="entry name" value="HTH_LUXR_2"/>
    <property type="match status" value="1"/>
</dbReference>
<reference evidence="5 6" key="1">
    <citation type="submission" date="2018-07" db="EMBL/GenBank/DDBJ databases">
        <title>Genomic Encyclopedia of Type Strains, Phase IV (KMG-IV): sequencing the most valuable type-strain genomes for metagenomic binning, comparative biology and taxonomic classification.</title>
        <authorList>
            <person name="Goeker M."/>
        </authorList>
    </citation>
    <scope>NUCLEOTIDE SEQUENCE [LARGE SCALE GENOMIC DNA]</scope>
    <source>
        <strain evidence="5 6">DSM 101478</strain>
    </source>
</reference>
<protein>
    <submittedName>
        <fullName evidence="5">Regulatory LuxR family protein</fullName>
    </submittedName>
</protein>
<accession>A0A370QFE7</accession>
<dbReference type="CDD" id="cd06170">
    <property type="entry name" value="LuxR_C_like"/>
    <property type="match status" value="1"/>
</dbReference>
<dbReference type="PANTHER" id="PTHR44688:SF16">
    <property type="entry name" value="DNA-BINDING TRANSCRIPTIONAL ACTIVATOR DEVR_DOSR"/>
    <property type="match status" value="1"/>
</dbReference>
<dbReference type="OrthoDB" id="965844at2"/>
<dbReference type="PANTHER" id="PTHR44688">
    <property type="entry name" value="DNA-BINDING TRANSCRIPTIONAL ACTIVATOR DEVR_DOSR"/>
    <property type="match status" value="1"/>
</dbReference>
<gene>
    <name evidence="5" type="ORF">C8D94_102276</name>
</gene>
<dbReference type="InterPro" id="IPR000792">
    <property type="entry name" value="Tscrpt_reg_LuxR_C"/>
</dbReference>
<dbReference type="EMBL" id="QRAO01000002">
    <property type="protein sequence ID" value="RDK87096.1"/>
    <property type="molecule type" value="Genomic_DNA"/>
</dbReference>
<name>A0A370QFE7_9FLAO</name>
<dbReference type="GO" id="GO:0003677">
    <property type="term" value="F:DNA binding"/>
    <property type="evidence" value="ECO:0007669"/>
    <property type="project" value="UniProtKB-KW"/>
</dbReference>
<evidence type="ECO:0000256" key="2">
    <source>
        <dbReference type="ARBA" id="ARBA00023125"/>
    </source>
</evidence>
<dbReference type="PROSITE" id="PS00622">
    <property type="entry name" value="HTH_LUXR_1"/>
    <property type="match status" value="1"/>
</dbReference>
<feature type="domain" description="HTH luxR-type" evidence="4">
    <location>
        <begin position="86"/>
        <end position="151"/>
    </location>
</feature>
<keyword evidence="6" id="KW-1185">Reference proteome</keyword>
<evidence type="ECO:0000256" key="3">
    <source>
        <dbReference type="ARBA" id="ARBA00023163"/>
    </source>
</evidence>
<dbReference type="InterPro" id="IPR016032">
    <property type="entry name" value="Sig_transdc_resp-reg_C-effctor"/>
</dbReference>
<dbReference type="PRINTS" id="PR00038">
    <property type="entry name" value="HTHLUXR"/>
</dbReference>
<evidence type="ECO:0000256" key="1">
    <source>
        <dbReference type="ARBA" id="ARBA00023015"/>
    </source>
</evidence>
<sequence>MKSQPLFTIHPPLSERIHYKVHQKNKPSIVSFVESFISKNSRELLVTLPEEKVRYIHQDLAALKKLEKMVHLYENLETDLEKKGVNTKLLTTLTHQEKKIITLIAEGSQSKEIADTLFISKHTVQTHRKNIYRKLNVTSVADLIKISLVLNL</sequence>
<dbReference type="Proteomes" id="UP000255317">
    <property type="component" value="Unassembled WGS sequence"/>
</dbReference>
<keyword evidence="1" id="KW-0805">Transcription regulation</keyword>
<comment type="caution">
    <text evidence="5">The sequence shown here is derived from an EMBL/GenBank/DDBJ whole genome shotgun (WGS) entry which is preliminary data.</text>
</comment>
<evidence type="ECO:0000313" key="5">
    <source>
        <dbReference type="EMBL" id="RDK87096.1"/>
    </source>
</evidence>